<name>A0ABN6MG06_9ACTN</name>
<keyword evidence="2" id="KW-1185">Reference proteome</keyword>
<dbReference type="EMBL" id="AP025564">
    <property type="protein sequence ID" value="BDE96624.1"/>
    <property type="molecule type" value="Genomic_DNA"/>
</dbReference>
<gene>
    <name evidence="1" type="ORF">CE91St30_19570</name>
</gene>
<evidence type="ECO:0000313" key="1">
    <source>
        <dbReference type="EMBL" id="BDE96624.1"/>
    </source>
</evidence>
<dbReference type="Proteomes" id="UP001320544">
    <property type="component" value="Chromosome"/>
</dbReference>
<reference evidence="1 2" key="1">
    <citation type="submission" date="2022-01" db="EMBL/GenBank/DDBJ databases">
        <title>Novel bile acid biosynthetic pathways are enriched in the microbiome of centenarians.</title>
        <authorList>
            <person name="Sato Y."/>
            <person name="Atarashi K."/>
            <person name="Plichta R.D."/>
            <person name="Arai Y."/>
            <person name="Sasajima S."/>
            <person name="Kearney M.S."/>
            <person name="Suda W."/>
            <person name="Takeshita K."/>
            <person name="Sasaki T."/>
            <person name="Okamoto S."/>
            <person name="Skelly N.A."/>
            <person name="Okamura Y."/>
            <person name="Vlamakis H."/>
            <person name="Li Y."/>
            <person name="Tanoue T."/>
            <person name="Takei H."/>
            <person name="Nittono H."/>
            <person name="Narushima S."/>
            <person name="Irie J."/>
            <person name="Itoh H."/>
            <person name="Moriya K."/>
            <person name="Sugiura Y."/>
            <person name="Suematsu M."/>
            <person name="Moritoki N."/>
            <person name="Shibata S."/>
            <person name="Littman R.D."/>
            <person name="Fischbach A.M."/>
            <person name="Uwamino Y."/>
            <person name="Inoue T."/>
            <person name="Honda A."/>
            <person name="Hattori M."/>
            <person name="Murai T."/>
            <person name="Xavier J.R."/>
            <person name="Hirose N."/>
            <person name="Honda K."/>
        </authorList>
    </citation>
    <scope>NUCLEOTIDE SEQUENCE [LARGE SCALE GENOMIC DNA]</scope>
    <source>
        <strain evidence="1 2">CE91-St30</strain>
    </source>
</reference>
<proteinExistence type="predicted"/>
<organism evidence="1 2">
    <name type="scientific">Raoultibacter timonensis</name>
    <dbReference type="NCBI Taxonomy" id="1907662"/>
    <lineage>
        <taxon>Bacteria</taxon>
        <taxon>Bacillati</taxon>
        <taxon>Actinomycetota</taxon>
        <taxon>Coriobacteriia</taxon>
        <taxon>Eggerthellales</taxon>
        <taxon>Eggerthellaceae</taxon>
        <taxon>Raoultibacter</taxon>
    </lineage>
</organism>
<evidence type="ECO:0000313" key="2">
    <source>
        <dbReference type="Proteomes" id="UP001320544"/>
    </source>
</evidence>
<accession>A0ABN6MG06</accession>
<protein>
    <recommendedName>
        <fullName evidence="3">Tail protein</fullName>
    </recommendedName>
</protein>
<evidence type="ECO:0008006" key="3">
    <source>
        <dbReference type="Google" id="ProtNLM"/>
    </source>
</evidence>
<sequence>MRYVNHFGSTFDFDAPGIYTHRDAIRDYSWSITLLNGRVSSASRAEATLSLVVNFAMDPEGCEEQKKQLCRVLDADPLAGKTGRLYDDDWYIECILQSSVKALWWYGNGCARCNLSFLASDPVWVRERVSVFSKGDTSGGLNFPFDFPFGFENAGTGTRFLENPGLEPSPMRITIYGPAKSPVVVVGGNRYEIDVDVDENGKLVIDGTCKTIEVEDAYGRRENAFSKRLGTQREDSGTYAFQRLKPGHQAVSWDGSFAFEVVVFERASEKGWEDG</sequence>